<evidence type="ECO:0000256" key="7">
    <source>
        <dbReference type="SAM" id="Phobius"/>
    </source>
</evidence>
<evidence type="ECO:0000259" key="9">
    <source>
        <dbReference type="PROSITE" id="PS50853"/>
    </source>
</evidence>
<dbReference type="CDD" id="cd00063">
    <property type="entry name" value="FN3"/>
    <property type="match status" value="2"/>
</dbReference>
<sequence length="755" mass="84319">MQSYLDFGLLMGVIWSTWTISNTSSADICKCNITLCEQRCNVSEDVHGLSCFGKRITDVIKHYNCVWNPGKYDTYSLYIKQRRCQPIYSTNETLSSKLKPFSLVWDTNLTAVASAVSSDNKRCTFAKFSGQSSKIIQCGPPSPVSFKRSYGHLNVTAEWDDWNVKQYHLKYREHNSTVWKEVKSQNSRDCTVGNLVTSQSYEMQIWCVVTTECPQCPLSDIISIPPELTDAPVITETRYDLAETGLRKITVKWEYVHSHAVEAYNVTVQKASGEPARESSYLLKVQSVTLFLCYSAYKLSISALNKAGLSPAARLDVDAMEDQSDLDKDFNVTLISNNSFGLSWNNMWTKKYHCYSVEWWANDEELAYKPFYGMENYHTIQTQNVAFQPYKRYHFFLHARHEKDTCNLKYVNNSDQTFGRTQVYLSEGTPLTAPGNISSSKVTQNSFVITWSPVREEELRGFLQGYIIRYTQDSSNKDVLPDITVKPSMNSYQLLNLRSGSIYCVELSAFTAAGEGKRSESKCFDTLDSVPVGGMLVGVIAGVLVLLLATHLCFRLLKRSKKMLWPSIPNPCNSNAVQKIEGGQDLEVMELLSRPHLEETEEHVFVLEAKKETPSTCCVSQDWTKVTLMPNTAPLPEGNEPISSSTASTTPKDASPMESNHLDSIEDPPVGAKDIKDAPSILGTPSVSTAVANPTSAFMSDYTTMELFQQITNGMPPAPSGSGAAAQNYLRQSLSLSQRVGTAPDPTYLTESICL</sequence>
<dbReference type="FunFam" id="2.60.40.10:FF:000028">
    <property type="entry name" value="Neuronal cell adhesion molecule"/>
    <property type="match status" value="1"/>
</dbReference>
<dbReference type="InterPro" id="IPR013783">
    <property type="entry name" value="Ig-like_fold"/>
</dbReference>
<dbReference type="GO" id="GO:0004896">
    <property type="term" value="F:cytokine receptor activity"/>
    <property type="evidence" value="ECO:0007669"/>
    <property type="project" value="TreeGrafter"/>
</dbReference>
<feature type="transmembrane region" description="Helical" evidence="7">
    <location>
        <begin position="532"/>
        <end position="554"/>
    </location>
</feature>
<feature type="domain" description="Fibronectin type-III" evidence="9">
    <location>
        <begin position="433"/>
        <end position="529"/>
    </location>
</feature>
<dbReference type="EMBL" id="JAHKSW010000028">
    <property type="protein sequence ID" value="KAG7314818.1"/>
    <property type="molecule type" value="Genomic_DNA"/>
</dbReference>
<name>A0A9D3N4R8_9TELE</name>
<dbReference type="SUPFAM" id="SSF49265">
    <property type="entry name" value="Fibronectin type III"/>
    <property type="match status" value="2"/>
</dbReference>
<proteinExistence type="predicted"/>
<evidence type="ECO:0000256" key="3">
    <source>
        <dbReference type="ARBA" id="ARBA00023157"/>
    </source>
</evidence>
<evidence type="ECO:0000256" key="8">
    <source>
        <dbReference type="SAM" id="SignalP"/>
    </source>
</evidence>
<dbReference type="Proteomes" id="UP000824219">
    <property type="component" value="Linkage Group LG28"/>
</dbReference>
<accession>A0A9D3N4R8</accession>
<dbReference type="GO" id="GO:0043235">
    <property type="term" value="C:receptor complex"/>
    <property type="evidence" value="ECO:0007669"/>
    <property type="project" value="TreeGrafter"/>
</dbReference>
<dbReference type="InterPro" id="IPR003961">
    <property type="entry name" value="FN3_dom"/>
</dbReference>
<dbReference type="GO" id="GO:0019955">
    <property type="term" value="F:cytokine binding"/>
    <property type="evidence" value="ECO:0007669"/>
    <property type="project" value="TreeGrafter"/>
</dbReference>
<dbReference type="PANTHER" id="PTHR23036">
    <property type="entry name" value="CYTOKINE RECEPTOR"/>
    <property type="match status" value="1"/>
</dbReference>
<keyword evidence="1 8" id="KW-0732">Signal</keyword>
<keyword evidence="2" id="KW-0677">Repeat</keyword>
<comment type="caution">
    <text evidence="10">The sequence shown here is derived from an EMBL/GenBank/DDBJ whole genome shotgun (WGS) entry which is preliminary data.</text>
</comment>
<dbReference type="SMART" id="SM00060">
    <property type="entry name" value="FN3"/>
    <property type="match status" value="2"/>
</dbReference>
<feature type="chain" id="PRO_5038481593" description="Fibronectin type-III domain-containing protein" evidence="8">
    <location>
        <begin position="26"/>
        <end position="755"/>
    </location>
</feature>
<dbReference type="PANTHER" id="PTHR23036:SF194">
    <property type="entry name" value="FIBRONECTIN TYPE-III DOMAIN-CONTAINING PROTEIN"/>
    <property type="match status" value="1"/>
</dbReference>
<keyword evidence="3" id="KW-1015">Disulfide bond</keyword>
<dbReference type="OrthoDB" id="5968456at2759"/>
<feature type="region of interest" description="Disordered" evidence="6">
    <location>
        <begin position="630"/>
        <end position="673"/>
    </location>
</feature>
<keyword evidence="4" id="KW-0675">Receptor</keyword>
<feature type="signal peptide" evidence="8">
    <location>
        <begin position="1"/>
        <end position="25"/>
    </location>
</feature>
<keyword evidence="7" id="KW-0812">Transmembrane</keyword>
<keyword evidence="7" id="KW-1133">Transmembrane helix</keyword>
<dbReference type="Gene3D" id="2.60.40.10">
    <property type="entry name" value="Immunoglobulins"/>
    <property type="match status" value="2"/>
</dbReference>
<evidence type="ECO:0000256" key="2">
    <source>
        <dbReference type="ARBA" id="ARBA00022737"/>
    </source>
</evidence>
<evidence type="ECO:0000256" key="5">
    <source>
        <dbReference type="ARBA" id="ARBA00023180"/>
    </source>
</evidence>
<keyword evidence="11" id="KW-1185">Reference proteome</keyword>
<evidence type="ECO:0000256" key="6">
    <source>
        <dbReference type="SAM" id="MobiDB-lite"/>
    </source>
</evidence>
<evidence type="ECO:0000256" key="1">
    <source>
        <dbReference type="ARBA" id="ARBA00022729"/>
    </source>
</evidence>
<organism evidence="10 11">
    <name type="scientific">Hemibagrus wyckioides</name>
    <dbReference type="NCBI Taxonomy" id="337641"/>
    <lineage>
        <taxon>Eukaryota</taxon>
        <taxon>Metazoa</taxon>
        <taxon>Chordata</taxon>
        <taxon>Craniata</taxon>
        <taxon>Vertebrata</taxon>
        <taxon>Euteleostomi</taxon>
        <taxon>Actinopterygii</taxon>
        <taxon>Neopterygii</taxon>
        <taxon>Teleostei</taxon>
        <taxon>Ostariophysi</taxon>
        <taxon>Siluriformes</taxon>
        <taxon>Bagridae</taxon>
        <taxon>Hemibagrus</taxon>
    </lineage>
</organism>
<evidence type="ECO:0000313" key="10">
    <source>
        <dbReference type="EMBL" id="KAG7314818.1"/>
    </source>
</evidence>
<dbReference type="AlphaFoldDB" id="A0A9D3N4R8"/>
<keyword evidence="5" id="KW-0325">Glycoprotein</keyword>
<dbReference type="GO" id="GO:0009897">
    <property type="term" value="C:external side of plasma membrane"/>
    <property type="evidence" value="ECO:0007669"/>
    <property type="project" value="TreeGrafter"/>
</dbReference>
<protein>
    <recommendedName>
        <fullName evidence="9">Fibronectin type-III domain-containing protein</fullName>
    </recommendedName>
</protein>
<keyword evidence="7" id="KW-0472">Membrane</keyword>
<evidence type="ECO:0000256" key="4">
    <source>
        <dbReference type="ARBA" id="ARBA00023170"/>
    </source>
</evidence>
<feature type="domain" description="Fibronectin type-III" evidence="9">
    <location>
        <begin position="140"/>
        <end position="232"/>
    </location>
</feature>
<dbReference type="PROSITE" id="PS50853">
    <property type="entry name" value="FN3"/>
    <property type="match status" value="2"/>
</dbReference>
<feature type="compositionally biased region" description="Polar residues" evidence="6">
    <location>
        <begin position="641"/>
        <end position="652"/>
    </location>
</feature>
<dbReference type="Pfam" id="PF00041">
    <property type="entry name" value="fn3"/>
    <property type="match status" value="1"/>
</dbReference>
<dbReference type="InterPro" id="IPR036116">
    <property type="entry name" value="FN3_sf"/>
</dbReference>
<evidence type="ECO:0000313" key="11">
    <source>
        <dbReference type="Proteomes" id="UP000824219"/>
    </source>
</evidence>
<reference evidence="10 11" key="1">
    <citation type="submission" date="2021-06" db="EMBL/GenBank/DDBJ databases">
        <title>Chromosome-level genome assembly of the red-tail catfish (Hemibagrus wyckioides).</title>
        <authorList>
            <person name="Shao F."/>
        </authorList>
    </citation>
    <scope>NUCLEOTIDE SEQUENCE [LARGE SCALE GENOMIC DNA]</scope>
    <source>
        <strain evidence="10">EC202008001</strain>
        <tissue evidence="10">Blood</tissue>
    </source>
</reference>
<gene>
    <name evidence="10" type="ORF">KOW79_022121</name>
</gene>
<dbReference type="InterPro" id="IPR050379">
    <property type="entry name" value="Type-I_Cytokine_Rcpt"/>
</dbReference>